<reference evidence="14 15" key="1">
    <citation type="journal article" date="2010" name="Int. J. Syst. Evol. Microbiol.">
        <title>Vagococcus penaei sp. nov., isolated from spoilage microbiota of cooked shrimp (Penaeus vannamei).</title>
        <authorList>
            <person name="Jaffres E."/>
            <person name="Prevost H."/>
            <person name="Rossero A."/>
            <person name="Joffraud J.J."/>
            <person name="Dousset X."/>
        </authorList>
    </citation>
    <scope>NUCLEOTIDE SEQUENCE [LARGE SCALE GENOMIC DNA]</scope>
    <source>
        <strain evidence="14 15">CD276</strain>
    </source>
</reference>
<evidence type="ECO:0000313" key="14">
    <source>
        <dbReference type="EMBL" id="AQP54465.1"/>
    </source>
</evidence>
<keyword evidence="3" id="KW-0808">Transferase</keyword>
<dbReference type="InterPro" id="IPR000600">
    <property type="entry name" value="ROK"/>
</dbReference>
<evidence type="ECO:0000256" key="12">
    <source>
        <dbReference type="ARBA" id="ARBA00048451"/>
    </source>
</evidence>
<proteinExistence type="inferred from homology"/>
<dbReference type="SUPFAM" id="SSF53067">
    <property type="entry name" value="Actin-like ATPase domain"/>
    <property type="match status" value="1"/>
</dbReference>
<organism evidence="14 15">
    <name type="scientific">Vagococcus penaei</name>
    <dbReference type="NCBI Taxonomy" id="633807"/>
    <lineage>
        <taxon>Bacteria</taxon>
        <taxon>Bacillati</taxon>
        <taxon>Bacillota</taxon>
        <taxon>Bacilli</taxon>
        <taxon>Lactobacillales</taxon>
        <taxon>Enterococcaceae</taxon>
        <taxon>Vagococcus</taxon>
    </lineage>
</organism>
<dbReference type="GO" id="GO:0008865">
    <property type="term" value="F:fructokinase activity"/>
    <property type="evidence" value="ECO:0007669"/>
    <property type="project" value="UniProtKB-EC"/>
</dbReference>
<comment type="catalytic activity">
    <reaction evidence="12">
        <text>D-fructose + ATP = D-fructose 6-phosphate + ADP + H(+)</text>
        <dbReference type="Rhea" id="RHEA:16125"/>
        <dbReference type="ChEBI" id="CHEBI:15378"/>
        <dbReference type="ChEBI" id="CHEBI:30616"/>
        <dbReference type="ChEBI" id="CHEBI:37721"/>
        <dbReference type="ChEBI" id="CHEBI:61527"/>
        <dbReference type="ChEBI" id="CHEBI:456216"/>
        <dbReference type="EC" id="2.7.1.4"/>
    </reaction>
</comment>
<dbReference type="Proteomes" id="UP000188246">
    <property type="component" value="Chromosome"/>
</dbReference>
<evidence type="ECO:0000313" key="15">
    <source>
        <dbReference type="Proteomes" id="UP000188246"/>
    </source>
</evidence>
<sequence length="291" mass="32031">MIFGAIEAGGTKFVCAVSDENLQILERSSIPTTTPEKTMTKVIEFFSKYDVDAIGIGSFGPIDVNPTSATYGYITKTPKVAWQNYPFLAEMKKHFDVPYGWTTDVNAAAYGEIKKGVAFGSNSCIYITVGTGIGAGIVVDNQVIHGFGHPEAGHILVRRHSDDQFEGNCPFHHDCLEGMAAGPAIEKRFEKKAQELGEDHKAWELEAYYLAQALVNYTLTVSPDKIIFGGGVMKQTQLFPLIYQEFDRLMNDYVETPLLEEYIVPCQLGDNAGITGCLLLAIDALEKKLQN</sequence>
<evidence type="ECO:0000256" key="9">
    <source>
        <dbReference type="ARBA" id="ARBA00022842"/>
    </source>
</evidence>
<dbReference type="InterPro" id="IPR049874">
    <property type="entry name" value="ROK_cs"/>
</dbReference>
<evidence type="ECO:0000256" key="10">
    <source>
        <dbReference type="ARBA" id="ARBA00023277"/>
    </source>
</evidence>
<dbReference type="InterPro" id="IPR051804">
    <property type="entry name" value="Carb_Metab_Reg_Kinase/Isom"/>
</dbReference>
<keyword evidence="8" id="KW-0067">ATP-binding</keyword>
<evidence type="ECO:0000256" key="2">
    <source>
        <dbReference type="ARBA" id="ARBA00006479"/>
    </source>
</evidence>
<accession>A0A1Q2D843</accession>
<dbReference type="InterPro" id="IPR043129">
    <property type="entry name" value="ATPase_NBD"/>
</dbReference>
<name>A0A1Q2D843_9ENTE</name>
<keyword evidence="6 14" id="KW-0418">Kinase</keyword>
<dbReference type="AlphaFoldDB" id="A0A1Q2D843"/>
<evidence type="ECO:0000256" key="6">
    <source>
        <dbReference type="ARBA" id="ARBA00022777"/>
    </source>
</evidence>
<dbReference type="OrthoDB" id="9783435at2"/>
<evidence type="ECO:0000256" key="4">
    <source>
        <dbReference type="ARBA" id="ARBA00022723"/>
    </source>
</evidence>
<evidence type="ECO:0000256" key="8">
    <source>
        <dbReference type="ARBA" id="ARBA00022840"/>
    </source>
</evidence>
<dbReference type="CDD" id="cd24067">
    <property type="entry name" value="ASKHA_NBD_ROK_BsFRK-like"/>
    <property type="match status" value="1"/>
</dbReference>
<comment type="similarity">
    <text evidence="2">Belongs to the ROK (NagC/XylR) family.</text>
</comment>
<dbReference type="PROSITE" id="PS01125">
    <property type="entry name" value="ROK"/>
    <property type="match status" value="1"/>
</dbReference>
<dbReference type="PANTHER" id="PTHR42742:SF3">
    <property type="entry name" value="FRUCTOKINASE"/>
    <property type="match status" value="1"/>
</dbReference>
<evidence type="ECO:0000256" key="13">
    <source>
        <dbReference type="ARBA" id="ARBA00074653"/>
    </source>
</evidence>
<protein>
    <recommendedName>
        <fullName evidence="13">Fructokinase</fullName>
        <ecNumber evidence="11">2.7.1.4</ecNumber>
    </recommendedName>
</protein>
<comment type="cofactor">
    <cofactor evidence="1">
        <name>Mg(2+)</name>
        <dbReference type="ChEBI" id="CHEBI:18420"/>
    </cofactor>
</comment>
<keyword evidence="7" id="KW-0862">Zinc</keyword>
<dbReference type="Gene3D" id="3.30.420.40">
    <property type="match status" value="2"/>
</dbReference>
<keyword evidence="15" id="KW-1185">Reference proteome</keyword>
<dbReference type="RefSeq" id="WP_077276547.1">
    <property type="nucleotide sequence ID" value="NZ_CP019609.1"/>
</dbReference>
<evidence type="ECO:0000256" key="7">
    <source>
        <dbReference type="ARBA" id="ARBA00022833"/>
    </source>
</evidence>
<evidence type="ECO:0000256" key="5">
    <source>
        <dbReference type="ARBA" id="ARBA00022741"/>
    </source>
</evidence>
<dbReference type="EMBL" id="CP019609">
    <property type="protein sequence ID" value="AQP54465.1"/>
    <property type="molecule type" value="Genomic_DNA"/>
</dbReference>
<dbReference type="PANTHER" id="PTHR42742">
    <property type="entry name" value="TRANSCRIPTIONAL REPRESSOR MPRA"/>
    <property type="match status" value="1"/>
</dbReference>
<keyword evidence="9" id="KW-0460">Magnesium</keyword>
<dbReference type="KEGG" id="vpi:BW732_09665"/>
<dbReference type="FunFam" id="3.30.420.40:FF:000136">
    <property type="entry name" value="Putative fructokinase"/>
    <property type="match status" value="1"/>
</dbReference>
<gene>
    <name evidence="14" type="ORF">BW732_09665</name>
</gene>
<dbReference type="EC" id="2.7.1.4" evidence="11"/>
<dbReference type="GO" id="GO:0005524">
    <property type="term" value="F:ATP binding"/>
    <property type="evidence" value="ECO:0007669"/>
    <property type="project" value="UniProtKB-KW"/>
</dbReference>
<keyword evidence="4" id="KW-0479">Metal-binding</keyword>
<dbReference type="Pfam" id="PF00480">
    <property type="entry name" value="ROK"/>
    <property type="match status" value="1"/>
</dbReference>
<dbReference type="GO" id="GO:0046872">
    <property type="term" value="F:metal ion binding"/>
    <property type="evidence" value="ECO:0007669"/>
    <property type="project" value="UniProtKB-KW"/>
</dbReference>
<keyword evidence="5" id="KW-0547">Nucleotide-binding</keyword>
<dbReference type="FunFam" id="3.30.420.40:FF:000153">
    <property type="entry name" value="Putative fructokinase"/>
    <property type="match status" value="1"/>
</dbReference>
<keyword evidence="10" id="KW-0119">Carbohydrate metabolism</keyword>
<evidence type="ECO:0000256" key="11">
    <source>
        <dbReference type="ARBA" id="ARBA00038887"/>
    </source>
</evidence>
<evidence type="ECO:0000256" key="1">
    <source>
        <dbReference type="ARBA" id="ARBA00001946"/>
    </source>
</evidence>
<evidence type="ECO:0000256" key="3">
    <source>
        <dbReference type="ARBA" id="ARBA00022679"/>
    </source>
</evidence>
<dbReference type="STRING" id="633807.BW732_09665"/>